<keyword evidence="3" id="KW-1185">Reference proteome</keyword>
<dbReference type="Gene3D" id="3.30.70.1350">
    <property type="entry name" value="Cation efflux protein, cytoplasmic domain"/>
    <property type="match status" value="1"/>
</dbReference>
<feature type="domain" description="Cation efflux protein cytoplasmic" evidence="1">
    <location>
        <begin position="12"/>
        <end position="77"/>
    </location>
</feature>
<dbReference type="PATRIC" id="fig|1129794.4.peg.2596"/>
<proteinExistence type="predicted"/>
<dbReference type="Proteomes" id="UP000011864">
    <property type="component" value="Chromosome"/>
</dbReference>
<dbReference type="RefSeq" id="WP_007638072.1">
    <property type="nucleotide sequence ID" value="NC_020514.1"/>
</dbReference>
<dbReference type="SUPFAM" id="SSF160240">
    <property type="entry name" value="Cation efflux protein cytoplasmic domain-like"/>
    <property type="match status" value="1"/>
</dbReference>
<evidence type="ECO:0000313" key="2">
    <source>
        <dbReference type="EMBL" id="AGH44724.1"/>
    </source>
</evidence>
<dbReference type="OrthoDB" id="9806522at2"/>
<dbReference type="InterPro" id="IPR036837">
    <property type="entry name" value="Cation_efflux_CTD_sf"/>
</dbReference>
<gene>
    <name evidence="2" type="ORF">C427_2615</name>
</gene>
<name>K7A5Z5_9ALTE</name>
<accession>K7A5Z5</accession>
<evidence type="ECO:0000313" key="3">
    <source>
        <dbReference type="Proteomes" id="UP000011864"/>
    </source>
</evidence>
<dbReference type="Pfam" id="PF16916">
    <property type="entry name" value="ZT_dimer"/>
    <property type="match status" value="1"/>
</dbReference>
<reference evidence="2 3" key="1">
    <citation type="journal article" date="2013" name="Genome Announc.">
        <title>Complete Genome Sequence of Glaciecola psychrophila Strain 170T.</title>
        <authorList>
            <person name="Yin J."/>
            <person name="Chen J."/>
            <person name="Liu G."/>
            <person name="Yu Y."/>
            <person name="Song L."/>
            <person name="Wang X."/>
            <person name="Qu X."/>
        </authorList>
    </citation>
    <scope>NUCLEOTIDE SEQUENCE [LARGE SCALE GENOMIC DNA]</scope>
    <source>
        <strain evidence="2 3">170</strain>
    </source>
</reference>
<dbReference type="EMBL" id="CP003837">
    <property type="protein sequence ID" value="AGH44724.1"/>
    <property type="molecule type" value="Genomic_DNA"/>
</dbReference>
<dbReference type="InterPro" id="IPR027470">
    <property type="entry name" value="Cation_efflux_CTD"/>
</dbReference>
<protein>
    <recommendedName>
        <fullName evidence="1">Cation efflux protein cytoplasmic domain-containing protein</fullName>
    </recommendedName>
</protein>
<dbReference type="HOGENOM" id="CLU_2570711_0_0_6"/>
<sequence length="81" mass="8739">MLVDQSRYPTEELKAAVNDIPAVNIHSRNTGKGQVADVTVTVSASLSTLESHQISDKVGSELADIFDIQYVVVNIEPDLGQ</sequence>
<dbReference type="KEGG" id="gps:C427_2615"/>
<dbReference type="eggNOG" id="COG0053">
    <property type="taxonomic scope" value="Bacteria"/>
</dbReference>
<evidence type="ECO:0000259" key="1">
    <source>
        <dbReference type="Pfam" id="PF16916"/>
    </source>
</evidence>
<dbReference type="AlphaFoldDB" id="K7A5Z5"/>
<dbReference type="STRING" id="1129794.C427_2615"/>
<organism evidence="2 3">
    <name type="scientific">Paraglaciecola psychrophila 170</name>
    <dbReference type="NCBI Taxonomy" id="1129794"/>
    <lineage>
        <taxon>Bacteria</taxon>
        <taxon>Pseudomonadati</taxon>
        <taxon>Pseudomonadota</taxon>
        <taxon>Gammaproteobacteria</taxon>
        <taxon>Alteromonadales</taxon>
        <taxon>Alteromonadaceae</taxon>
        <taxon>Paraglaciecola</taxon>
    </lineage>
</organism>